<reference key="2">
    <citation type="submission" date="2011-08" db="EMBL/GenBank/DDBJ databases">
        <title>Genome sequence of Naumovozyma castellii.</title>
        <authorList>
            <person name="Gordon J.L."/>
            <person name="Armisen D."/>
            <person name="Proux-Wera E."/>
            <person name="OhEigeartaigh S.S."/>
            <person name="Byrne K.P."/>
            <person name="Wolfe K.H."/>
        </authorList>
    </citation>
    <scope>NUCLEOTIDE SEQUENCE</scope>
    <source>
        <strain>Type strain:CBS 4309</strain>
    </source>
</reference>
<dbReference type="RefSeq" id="XP_003677000.1">
    <property type="nucleotide sequence ID" value="XM_003676952.1"/>
</dbReference>
<dbReference type="GeneID" id="96904293"/>
<dbReference type="InParanoid" id="G0VGM4"/>
<comment type="subcellular location">
    <subcellularLocation>
        <location evidence="1">Secreted</location>
    </subcellularLocation>
</comment>
<evidence type="ECO:0000256" key="2">
    <source>
        <dbReference type="ARBA" id="ARBA00022525"/>
    </source>
</evidence>
<evidence type="ECO:0000313" key="6">
    <source>
        <dbReference type="EMBL" id="CCC70645.1"/>
    </source>
</evidence>
<keyword evidence="3" id="KW-0732">Signal</keyword>
<proteinExistence type="predicted"/>
<evidence type="ECO:0000256" key="3">
    <source>
        <dbReference type="ARBA" id="ARBA00022729"/>
    </source>
</evidence>
<evidence type="ECO:0000259" key="5">
    <source>
        <dbReference type="Pfam" id="PF11765"/>
    </source>
</evidence>
<gene>
    <name evidence="6" type="primary">NCAS0F01610</name>
    <name evidence="6" type="ordered locus">NCAS_0F01610</name>
</gene>
<dbReference type="AlphaFoldDB" id="G0VGM4"/>
<keyword evidence="4" id="KW-0325">Glycoprotein</keyword>
<accession>G0VGM4</accession>
<dbReference type="Pfam" id="PF11765">
    <property type="entry name" value="Hyphal_reg_CWP"/>
    <property type="match status" value="1"/>
</dbReference>
<dbReference type="GO" id="GO:0005576">
    <property type="term" value="C:extracellular region"/>
    <property type="evidence" value="ECO:0007669"/>
    <property type="project" value="UniProtKB-SubCell"/>
</dbReference>
<dbReference type="Proteomes" id="UP000001640">
    <property type="component" value="Chromosome 6"/>
</dbReference>
<name>G0VGM4_NAUCA</name>
<evidence type="ECO:0000313" key="7">
    <source>
        <dbReference type="Proteomes" id="UP000001640"/>
    </source>
</evidence>
<reference evidence="6 7" key="1">
    <citation type="journal article" date="2011" name="Proc. Natl. Acad. Sci. U.S.A.">
        <title>Evolutionary erosion of yeast sex chromosomes by mating-type switching accidents.</title>
        <authorList>
            <person name="Gordon J.L."/>
            <person name="Armisen D."/>
            <person name="Proux-Wera E."/>
            <person name="Oheigeartaigh S.S."/>
            <person name="Byrne K.P."/>
            <person name="Wolfe K.H."/>
        </authorList>
    </citation>
    <scope>NUCLEOTIDE SEQUENCE [LARGE SCALE GENOMIC DNA]</scope>
    <source>
        <strain evidence="7">ATCC 76901 / BCRC 22586 / CBS 4309 / NBRC 1992 / NRRL Y-12630</strain>
    </source>
</reference>
<keyword evidence="7" id="KW-1185">Reference proteome</keyword>
<dbReference type="GO" id="GO:0009277">
    <property type="term" value="C:fungal-type cell wall"/>
    <property type="evidence" value="ECO:0007669"/>
    <property type="project" value="UniProtKB-ARBA"/>
</dbReference>
<dbReference type="InterPro" id="IPR021031">
    <property type="entry name" value="Hyphal-reg_cell_wall_N"/>
</dbReference>
<protein>
    <recommendedName>
        <fullName evidence="5">Hyphally-regulated cell wall protein N-terminal domain-containing protein</fullName>
    </recommendedName>
</protein>
<evidence type="ECO:0000256" key="1">
    <source>
        <dbReference type="ARBA" id="ARBA00004613"/>
    </source>
</evidence>
<keyword evidence="2" id="KW-0964">Secreted</keyword>
<dbReference type="HOGENOM" id="CLU_031731_0_0_1"/>
<feature type="domain" description="Hyphally-regulated cell wall protein N-terminal" evidence="5">
    <location>
        <begin position="9"/>
        <end position="127"/>
    </location>
</feature>
<sequence length="346" mass="37712">MHGMPLYMSPIVGTGCLDLGSQGDLISFNVSLPFNHTLWIQGGGSYNVNIHFTGPPLSSNNIVIRGFDTSHVTKFFADSYPTTTDPNLFSYSYNNLTGILDYMTPGGTFTFNIGTGFNDTSFELTTPGTMVIQPLAVAQERPSNCPTDPWGVSGSLNNCRGPPPLNNPDIFTGSYYQDNITEIISYYTTLASDRLPTTIRTVSYYIPSITVPSAYLLTVTIPFKTLTKLISYYTTPRTFMGITDLPYIATTIITLSGLPSPYTTTLTTDSMTVSGIVSFYSGGSSTKTLTLASTSFYTQYTNITTTVTEYPRGTIFPTSWISKEISGTATITYSTSMETYVVKTQA</sequence>
<dbReference type="KEGG" id="ncs:NCAS_0F01610"/>
<evidence type="ECO:0000256" key="4">
    <source>
        <dbReference type="ARBA" id="ARBA00023180"/>
    </source>
</evidence>
<organism evidence="6 7">
    <name type="scientific">Naumovozyma castellii</name>
    <name type="common">Yeast</name>
    <name type="synonym">Saccharomyces castellii</name>
    <dbReference type="NCBI Taxonomy" id="27288"/>
    <lineage>
        <taxon>Eukaryota</taxon>
        <taxon>Fungi</taxon>
        <taxon>Dikarya</taxon>
        <taxon>Ascomycota</taxon>
        <taxon>Saccharomycotina</taxon>
        <taxon>Saccharomycetes</taxon>
        <taxon>Saccharomycetales</taxon>
        <taxon>Saccharomycetaceae</taxon>
        <taxon>Naumovozyma</taxon>
    </lineage>
</organism>
<dbReference type="EMBL" id="HE576757">
    <property type="protein sequence ID" value="CCC70645.1"/>
    <property type="molecule type" value="Genomic_DNA"/>
</dbReference>